<dbReference type="STRING" id="1423792.FD09_GL002207"/>
<protein>
    <submittedName>
        <fullName evidence="2">Uncharacterized protein</fullName>
    </submittedName>
</protein>
<feature type="region of interest" description="Disordered" evidence="1">
    <location>
        <begin position="1152"/>
        <end position="1172"/>
    </location>
</feature>
<dbReference type="EMBL" id="AZEC01000004">
    <property type="protein sequence ID" value="KRL13376.1"/>
    <property type="molecule type" value="Genomic_DNA"/>
</dbReference>
<sequence length="1252" mass="136507">MLVEADTVGDTLPNDQLTKQNVSGLSQVTWNGSPWNMYTIPGLNREHGVNEGSFVRYGTTWAGASGTPISSTASGNTDDWNNGKINSPVFVQFKKSIPNHGDAFFALNYVDKDNLIDFTDENQAANFLKGGAPNFNSPGDSAVSSKMGFNTTTNQPQLTQGQSFDNGYLQATGNVPIFAKVAKSESAVDATMAGDWCVMVKVRVANGIDAKALAASVDWDKSYYYLTVDSIKVPFSSTQLTNINFPLQFDHHIYLDKDPQVFYLKVKGIPFGMDQNPTTGASRHAQMHLQKGAADYADYLNNRQISGGTATTLDELGSRNERSTDLNNSNLLTNTSQYGLQPNFSSSNVVGDSVWDPMDGMLEEFADKASVGILGSIAGAVIRFIGQMSGTSPIYSLGDTGRMISLLNTAIQPSDRPLKKVDYDKSKIPILGPLIDVINAIFGGIGQWIRTTFVNPVLTSVAGYFMDNGFSGNAHINFSFDMSKYAAGTDQNEQALTKSRFFAAPNSDGTFNKNAGDSNDAFQITMFDSSTLVDPYNTINSDARSGLDDSSALRKHLKAGTTPADYAVIDSNKIDSGIVYPTYTNFTSWTGAIVPYDRMHWTDDSTGSQETAFTDTLHSDGKLGSDISNRTATPDPAKDGILANDGQPFTVLERNQFLAQEGGPAGTTGYQPALDKNGKLTAAGIIRPQRYANVYQLYDYTQSKPTVDVHVDNYAADKPQVQANSDQNVTNKSITSDLDGKKWHYTGTLNGLPMADATIKLKQSLNPTLNLSLNKLLVVTKSQVTGNTSFKSPLGTWRDPLAINGNDSMRLDFSSLSSQQTATTDQLGGDTSTHTVTGDWWNQNTLDGSASNAKMVVDNGNVTPYYQLPMSADSTSHFFYGVGTLTRSKDVPVVQNYTLAKGVDGTATDNYYLLLDDDSPSDMWYSADKVFEESNGQTDTVHYLQTNDKTVHVVVTVKHKTGNKLPTDKNLTVRIPNVQQDAKHVGATADPTSFKVTSVDSGNNVTSNQITNDKGWLADNFTSFNLKFDTVPENFTYEYDYSIANQAYIPLVTQYKDLIANSSRTLAVSNGVEFNKLKSANLVNVPTLDFGTHNIPTKADTYGLDITNSKSSFTVRNNDGNSSSWTLWGTMGPFTSADQLSTHRDFTVDLKQPATDPEGAAESGITPTSGPPTLQWNDNQWRYYNHSPIAMISNQQRVQLYNLDRLHGDKDNKETNLTRYYPNASLTVPANQYNASKYTANVTYLLSDDGTL</sequence>
<accession>A0A0R1MZ25</accession>
<evidence type="ECO:0000256" key="1">
    <source>
        <dbReference type="SAM" id="MobiDB-lite"/>
    </source>
</evidence>
<organism evidence="2 3">
    <name type="scientific">Schleiferilactobacillus perolens DSM 12744</name>
    <dbReference type="NCBI Taxonomy" id="1423792"/>
    <lineage>
        <taxon>Bacteria</taxon>
        <taxon>Bacillati</taxon>
        <taxon>Bacillota</taxon>
        <taxon>Bacilli</taxon>
        <taxon>Lactobacillales</taxon>
        <taxon>Lactobacillaceae</taxon>
        <taxon>Schleiferilactobacillus</taxon>
    </lineage>
</organism>
<reference evidence="2 3" key="1">
    <citation type="journal article" date="2015" name="Genome Announc.">
        <title>Expanding the biotechnology potential of lactobacilli through comparative genomics of 213 strains and associated genera.</title>
        <authorList>
            <person name="Sun Z."/>
            <person name="Harris H.M."/>
            <person name="McCann A."/>
            <person name="Guo C."/>
            <person name="Argimon S."/>
            <person name="Zhang W."/>
            <person name="Yang X."/>
            <person name="Jeffery I.B."/>
            <person name="Cooney J.C."/>
            <person name="Kagawa T.F."/>
            <person name="Liu W."/>
            <person name="Song Y."/>
            <person name="Salvetti E."/>
            <person name="Wrobel A."/>
            <person name="Rasinkangas P."/>
            <person name="Parkhill J."/>
            <person name="Rea M.C."/>
            <person name="O'Sullivan O."/>
            <person name="Ritari J."/>
            <person name="Douillard F.P."/>
            <person name="Paul Ross R."/>
            <person name="Yang R."/>
            <person name="Briner A.E."/>
            <person name="Felis G.E."/>
            <person name="de Vos W.M."/>
            <person name="Barrangou R."/>
            <person name="Klaenhammer T.R."/>
            <person name="Caufield P.W."/>
            <person name="Cui Y."/>
            <person name="Zhang H."/>
            <person name="O'Toole P.W."/>
        </authorList>
    </citation>
    <scope>NUCLEOTIDE SEQUENCE [LARGE SCALE GENOMIC DNA]</scope>
    <source>
        <strain evidence="2 3">DSM 12744</strain>
    </source>
</reference>
<dbReference type="PATRIC" id="fig|1423792.3.peg.2247"/>
<dbReference type="Proteomes" id="UP000051330">
    <property type="component" value="Unassembled WGS sequence"/>
</dbReference>
<gene>
    <name evidence="2" type="ORF">FD09_GL002207</name>
</gene>
<feature type="region of interest" description="Disordered" evidence="1">
    <location>
        <begin position="604"/>
        <end position="641"/>
    </location>
</feature>
<feature type="compositionally biased region" description="Polar residues" evidence="1">
    <location>
        <begin position="604"/>
        <end position="616"/>
    </location>
</feature>
<evidence type="ECO:0000313" key="2">
    <source>
        <dbReference type="EMBL" id="KRL13376.1"/>
    </source>
</evidence>
<dbReference type="AlphaFoldDB" id="A0A0R1MZ25"/>
<name>A0A0R1MZ25_9LACO</name>
<comment type="caution">
    <text evidence="2">The sequence shown here is derived from an EMBL/GenBank/DDBJ whole genome shotgun (WGS) entry which is preliminary data.</text>
</comment>
<dbReference type="RefSeq" id="WP_157053697.1">
    <property type="nucleotide sequence ID" value="NZ_AZEC01000004.1"/>
</dbReference>
<keyword evidence="3" id="KW-1185">Reference proteome</keyword>
<evidence type="ECO:0000313" key="3">
    <source>
        <dbReference type="Proteomes" id="UP000051330"/>
    </source>
</evidence>
<dbReference type="OrthoDB" id="2282798at2"/>
<proteinExistence type="predicted"/>